<comment type="caution">
    <text evidence="6">The sequence shown here is derived from an EMBL/GenBank/DDBJ whole genome shotgun (WGS) entry which is preliminary data.</text>
</comment>
<reference evidence="6 7" key="1">
    <citation type="submission" date="2023-03" db="EMBL/GenBank/DDBJ databases">
        <title>Bacillus Genome Sequencing.</title>
        <authorList>
            <person name="Dunlap C."/>
        </authorList>
    </citation>
    <scope>NUCLEOTIDE SEQUENCE [LARGE SCALE GENOMIC DNA]</scope>
    <source>
        <strain evidence="6 7">B-4107</strain>
    </source>
</reference>
<evidence type="ECO:0000313" key="6">
    <source>
        <dbReference type="EMBL" id="MED4127452.1"/>
    </source>
</evidence>
<comment type="subunit">
    <text evidence="5">RNAP is composed of a core of 2 alpha, a beta and a beta' subunit. The core is associated with a delta subunit, and at least one of epsilon or omega. When a sigma factor is associated with the core the holoenzyme is formed, which can initiate transcription.</text>
</comment>
<keyword evidence="1 5" id="KW-0240">DNA-directed RNA polymerase</keyword>
<dbReference type="NCBIfam" id="NF010188">
    <property type="entry name" value="PRK13667.1"/>
    <property type="match status" value="1"/>
</dbReference>
<keyword evidence="2 5" id="KW-0808">Transferase</keyword>
<evidence type="ECO:0000256" key="3">
    <source>
        <dbReference type="ARBA" id="ARBA00022695"/>
    </source>
</evidence>
<organism evidence="6 7">
    <name type="scientific">Shouchella miscanthi</name>
    <dbReference type="NCBI Taxonomy" id="2598861"/>
    <lineage>
        <taxon>Bacteria</taxon>
        <taxon>Bacillati</taxon>
        <taxon>Bacillota</taxon>
        <taxon>Bacilli</taxon>
        <taxon>Bacillales</taxon>
        <taxon>Bacillaceae</taxon>
        <taxon>Shouchella</taxon>
    </lineage>
</organism>
<dbReference type="Pfam" id="PF07288">
    <property type="entry name" value="RpoY"/>
    <property type="match status" value="1"/>
</dbReference>
<dbReference type="GO" id="GO:0000428">
    <property type="term" value="C:DNA-directed RNA polymerase complex"/>
    <property type="evidence" value="ECO:0007669"/>
    <property type="project" value="UniProtKB-KW"/>
</dbReference>
<keyword evidence="7" id="KW-1185">Reference proteome</keyword>
<evidence type="ECO:0000256" key="4">
    <source>
        <dbReference type="ARBA" id="ARBA00023163"/>
    </source>
</evidence>
<dbReference type="InterPro" id="IPR009907">
    <property type="entry name" value="RpoY"/>
</dbReference>
<comment type="similarity">
    <text evidence="5">Belongs to the RNA polymerase subunit epsilon family.</text>
</comment>
<dbReference type="RefSeq" id="WP_035395832.1">
    <property type="nucleotide sequence ID" value="NZ_CP042163.1"/>
</dbReference>
<evidence type="ECO:0000313" key="7">
    <source>
        <dbReference type="Proteomes" id="UP001341820"/>
    </source>
</evidence>
<evidence type="ECO:0000256" key="5">
    <source>
        <dbReference type="HAMAP-Rule" id="MF_01553"/>
    </source>
</evidence>
<keyword evidence="3 5" id="KW-0548">Nucleotidyltransferase</keyword>
<sequence length="69" mass="8125">MIFKVFFQENHTQAPVRERTNSLYIEAESVSDVRAKLIEHPYNIEYITPLTGSFLEYEQQRDGYKVVNA</sequence>
<proteinExistence type="inferred from homology"/>
<evidence type="ECO:0000256" key="2">
    <source>
        <dbReference type="ARBA" id="ARBA00022679"/>
    </source>
</evidence>
<protein>
    <recommendedName>
        <fullName evidence="5">DNA-directed RNA polymerase subunit epsilon</fullName>
        <shortName evidence="5">RNAP epsilon subunit</shortName>
        <ecNumber evidence="5">2.7.7.6</ecNumber>
    </recommendedName>
    <alternativeName>
        <fullName evidence="5">RNA polymerase epsilon subunit</fullName>
    </alternativeName>
    <alternativeName>
        <fullName evidence="5">Transcriptase subunit epsilon</fullName>
    </alternativeName>
</protein>
<dbReference type="HAMAP" id="MF_01553">
    <property type="entry name" value="RNApol_bact_RpoY"/>
    <property type="match status" value="1"/>
</dbReference>
<accession>A0ABU6NGX1</accession>
<dbReference type="Proteomes" id="UP001341820">
    <property type="component" value="Unassembled WGS sequence"/>
</dbReference>
<dbReference type="EMBL" id="JAROAS010000006">
    <property type="protein sequence ID" value="MED4127452.1"/>
    <property type="molecule type" value="Genomic_DNA"/>
</dbReference>
<evidence type="ECO:0000256" key="1">
    <source>
        <dbReference type="ARBA" id="ARBA00022478"/>
    </source>
</evidence>
<comment type="catalytic activity">
    <reaction evidence="5">
        <text>RNA(n) + a ribonucleoside 5'-triphosphate = RNA(n+1) + diphosphate</text>
        <dbReference type="Rhea" id="RHEA:21248"/>
        <dbReference type="Rhea" id="RHEA-COMP:14527"/>
        <dbReference type="Rhea" id="RHEA-COMP:17342"/>
        <dbReference type="ChEBI" id="CHEBI:33019"/>
        <dbReference type="ChEBI" id="CHEBI:61557"/>
        <dbReference type="ChEBI" id="CHEBI:140395"/>
        <dbReference type="EC" id="2.7.7.6"/>
    </reaction>
</comment>
<gene>
    <name evidence="5" type="primary">rpoY</name>
    <name evidence="6" type="ORF">P5F74_04790</name>
</gene>
<dbReference type="Gene3D" id="3.10.20.730">
    <property type="entry name" value="RNAP, epsilon subunit-like"/>
    <property type="match status" value="1"/>
</dbReference>
<keyword evidence="4 5" id="KW-0804">Transcription</keyword>
<name>A0ABU6NGX1_9BACI</name>
<dbReference type="EC" id="2.7.7.6" evidence="5"/>
<comment type="function">
    <text evidence="5">A non-essential component of RNA polymerase (RNAP).</text>
</comment>